<accession>A0AAD4Z069</accession>
<organism evidence="1 2">
    <name type="scientific">Prunus dulcis</name>
    <name type="common">Almond</name>
    <name type="synonym">Amygdalus dulcis</name>
    <dbReference type="NCBI Taxonomy" id="3755"/>
    <lineage>
        <taxon>Eukaryota</taxon>
        <taxon>Viridiplantae</taxon>
        <taxon>Streptophyta</taxon>
        <taxon>Embryophyta</taxon>
        <taxon>Tracheophyta</taxon>
        <taxon>Spermatophyta</taxon>
        <taxon>Magnoliopsida</taxon>
        <taxon>eudicotyledons</taxon>
        <taxon>Gunneridae</taxon>
        <taxon>Pentapetalae</taxon>
        <taxon>rosids</taxon>
        <taxon>fabids</taxon>
        <taxon>Rosales</taxon>
        <taxon>Rosaceae</taxon>
        <taxon>Amygdaloideae</taxon>
        <taxon>Amygdaleae</taxon>
        <taxon>Prunus</taxon>
    </lineage>
</organism>
<dbReference type="AlphaFoldDB" id="A0AAD4Z069"/>
<comment type="caution">
    <text evidence="1">The sequence shown here is derived from an EMBL/GenBank/DDBJ whole genome shotgun (WGS) entry which is preliminary data.</text>
</comment>
<dbReference type="EMBL" id="JAJFAZ020000005">
    <property type="protein sequence ID" value="KAI5327895.1"/>
    <property type="molecule type" value="Genomic_DNA"/>
</dbReference>
<reference evidence="1 2" key="1">
    <citation type="journal article" date="2022" name="G3 (Bethesda)">
        <title>Whole-genome sequence and methylome profiling of the almond [Prunus dulcis (Mill.) D.A. Webb] cultivar 'Nonpareil'.</title>
        <authorList>
            <person name="D'Amico-Willman K.M."/>
            <person name="Ouma W.Z."/>
            <person name="Meulia T."/>
            <person name="Sideli G.M."/>
            <person name="Gradziel T.M."/>
            <person name="Fresnedo-Ramirez J."/>
        </authorList>
    </citation>
    <scope>NUCLEOTIDE SEQUENCE [LARGE SCALE GENOMIC DNA]</scope>
    <source>
        <strain evidence="1">Clone GOH B32 T37-40</strain>
    </source>
</reference>
<evidence type="ECO:0000313" key="1">
    <source>
        <dbReference type="EMBL" id="KAI5327895.1"/>
    </source>
</evidence>
<protein>
    <submittedName>
        <fullName evidence="1">Uncharacterized protein</fullName>
    </submittedName>
</protein>
<gene>
    <name evidence="1" type="ORF">L3X38_027291</name>
</gene>
<sequence length="108" mass="12298">MKIRVELPPLFQRIYVCLDACKKGFLAGYKPIIGVDGCNLKDHFSDQEKFITCNFAARCIEFCESICLCLCESNCFCLCESNYFCLYESICFRAFNSKLRSKAVGGLQ</sequence>
<dbReference type="Proteomes" id="UP001054821">
    <property type="component" value="Chromosome 5"/>
</dbReference>
<proteinExistence type="predicted"/>
<keyword evidence="2" id="KW-1185">Reference proteome</keyword>
<evidence type="ECO:0000313" key="2">
    <source>
        <dbReference type="Proteomes" id="UP001054821"/>
    </source>
</evidence>
<name>A0AAD4Z069_PRUDU</name>